<dbReference type="InterPro" id="IPR013321">
    <property type="entry name" value="Arc_rbn_hlx_hlx"/>
</dbReference>
<gene>
    <name evidence="1" type="ORF">ABZU02_00730</name>
</gene>
<name>A0AAU8NP34_9BIFI</name>
<dbReference type="AlphaFoldDB" id="A0AAU8NP34"/>
<organism evidence="1">
    <name type="scientific">Gardnerella piotii</name>
    <dbReference type="NCBI Taxonomy" id="2792977"/>
    <lineage>
        <taxon>Bacteria</taxon>
        <taxon>Bacillati</taxon>
        <taxon>Actinomycetota</taxon>
        <taxon>Actinomycetes</taxon>
        <taxon>Bifidobacteriales</taxon>
        <taxon>Bifidobacteriaceae</taxon>
        <taxon>Gardnerella</taxon>
    </lineage>
</organism>
<dbReference type="GO" id="GO:0006355">
    <property type="term" value="P:regulation of DNA-templated transcription"/>
    <property type="evidence" value="ECO:0007669"/>
    <property type="project" value="InterPro"/>
</dbReference>
<accession>A0AAU8NP34</accession>
<dbReference type="NCBIfam" id="NF047399">
    <property type="entry name" value="BrnA_antitoxin_add"/>
    <property type="match status" value="1"/>
</dbReference>
<evidence type="ECO:0000313" key="1">
    <source>
        <dbReference type="EMBL" id="XCS43672.1"/>
    </source>
</evidence>
<reference evidence="1" key="1">
    <citation type="submission" date="2024-06" db="EMBL/GenBank/DDBJ databases">
        <title>Vaginal Lactobacillus fatty acid response mechanisms reveal a metabolite-targeted strategy for bacterial vaginosis treatment.</title>
        <authorList>
            <person name="Zhu M."/>
            <person name="Blainey P.C."/>
            <person name="Bloom S.M."/>
            <person name="Kwon D.S."/>
        </authorList>
    </citation>
    <scope>NUCLEOTIDE SEQUENCE</scope>
    <source>
        <strain evidence="1">0809_588_1_1_BHK4</strain>
    </source>
</reference>
<protein>
    <submittedName>
        <fullName evidence="1">Antitoxin</fullName>
    </submittedName>
</protein>
<dbReference type="EMBL" id="CP160091">
    <property type="protein sequence ID" value="XCS43672.1"/>
    <property type="molecule type" value="Genomic_DNA"/>
</dbReference>
<sequence>MKSTTTSKEISSKELDKKFDNGEDVLEYFDLEHPTIEHRSNVQKRVTFTMPEWIIEKLDKRAEILAISRNAVVNTLIAEKLESSKQN</sequence>
<dbReference type="Gene3D" id="1.10.1220.10">
    <property type="entry name" value="Met repressor-like"/>
    <property type="match status" value="1"/>
</dbReference>
<proteinExistence type="predicted"/>